<reference evidence="8" key="1">
    <citation type="journal article" date="2023" name="Mol. Phylogenet. Evol.">
        <title>Genome-scale phylogeny and comparative genomics of the fungal order Sordariales.</title>
        <authorList>
            <person name="Hensen N."/>
            <person name="Bonometti L."/>
            <person name="Westerberg I."/>
            <person name="Brannstrom I.O."/>
            <person name="Guillou S."/>
            <person name="Cros-Aarteil S."/>
            <person name="Calhoun S."/>
            <person name="Haridas S."/>
            <person name="Kuo A."/>
            <person name="Mondo S."/>
            <person name="Pangilinan J."/>
            <person name="Riley R."/>
            <person name="LaButti K."/>
            <person name="Andreopoulos B."/>
            <person name="Lipzen A."/>
            <person name="Chen C."/>
            <person name="Yan M."/>
            <person name="Daum C."/>
            <person name="Ng V."/>
            <person name="Clum A."/>
            <person name="Steindorff A."/>
            <person name="Ohm R.A."/>
            <person name="Martin F."/>
            <person name="Silar P."/>
            <person name="Natvig D.O."/>
            <person name="Lalanne C."/>
            <person name="Gautier V."/>
            <person name="Ament-Velasquez S.L."/>
            <person name="Kruys A."/>
            <person name="Hutchinson M.I."/>
            <person name="Powell A.J."/>
            <person name="Barry K."/>
            <person name="Miller A.N."/>
            <person name="Grigoriev I.V."/>
            <person name="Debuchy R."/>
            <person name="Gladieux P."/>
            <person name="Hiltunen Thoren M."/>
            <person name="Johannesson H."/>
        </authorList>
    </citation>
    <scope>NUCLEOTIDE SEQUENCE</scope>
    <source>
        <strain evidence="8">PSN243</strain>
    </source>
</reference>
<sequence>MASFEGQGVVAGGAPPHLRPRGPGATAESRRGCTRAQPVTKTTNGLDKRFAEIINGVNNTNDNLLKAIKNGYTKVASSTVFTVTIILKQFRSKEIFKSNIVNNVVKANSVLYPKGKHPDHTVVIKYMPAVGDNKRALDEYYAEIFMGGYLSERKGFRGPGFTSAKLSGSLALPVRQ</sequence>
<dbReference type="EC" id="5.5.1.4" evidence="4"/>
<evidence type="ECO:0000256" key="5">
    <source>
        <dbReference type="ARBA" id="ARBA00022550"/>
    </source>
</evidence>
<dbReference type="PANTHER" id="PTHR11510">
    <property type="entry name" value="MYO-INOSITOL-1 PHOSPHATE SYNTHASE"/>
    <property type="match status" value="1"/>
</dbReference>
<keyword evidence="9" id="KW-1185">Reference proteome</keyword>
<accession>A0AAV9GGW7</accession>
<comment type="caution">
    <text evidence="8">The sequence shown here is derived from an EMBL/GenBank/DDBJ whole genome shotgun (WGS) entry which is preliminary data.</text>
</comment>
<dbReference type="Proteomes" id="UP001321760">
    <property type="component" value="Unassembled WGS sequence"/>
</dbReference>
<dbReference type="GO" id="GO:0004512">
    <property type="term" value="F:inositol-3-phosphate synthase activity"/>
    <property type="evidence" value="ECO:0007669"/>
    <property type="project" value="UniProtKB-EC"/>
</dbReference>
<dbReference type="Gene3D" id="3.30.360.10">
    <property type="entry name" value="Dihydrodipicolinate Reductase, domain 2"/>
    <property type="match status" value="1"/>
</dbReference>
<feature type="region of interest" description="Disordered" evidence="6">
    <location>
        <begin position="1"/>
        <end position="37"/>
    </location>
</feature>
<evidence type="ECO:0000313" key="8">
    <source>
        <dbReference type="EMBL" id="KAK4446226.1"/>
    </source>
</evidence>
<organism evidence="8 9">
    <name type="scientific">Podospora aff. communis PSN243</name>
    <dbReference type="NCBI Taxonomy" id="3040156"/>
    <lineage>
        <taxon>Eukaryota</taxon>
        <taxon>Fungi</taxon>
        <taxon>Dikarya</taxon>
        <taxon>Ascomycota</taxon>
        <taxon>Pezizomycotina</taxon>
        <taxon>Sordariomycetes</taxon>
        <taxon>Sordariomycetidae</taxon>
        <taxon>Sordariales</taxon>
        <taxon>Podosporaceae</taxon>
        <taxon>Podospora</taxon>
    </lineage>
</organism>
<dbReference type="AlphaFoldDB" id="A0AAV9GGW7"/>
<dbReference type="EMBL" id="MU865958">
    <property type="protein sequence ID" value="KAK4446226.1"/>
    <property type="molecule type" value="Genomic_DNA"/>
</dbReference>
<dbReference type="InterPro" id="IPR002587">
    <property type="entry name" value="Myo-inos-1-P_Synthase"/>
</dbReference>
<evidence type="ECO:0000256" key="6">
    <source>
        <dbReference type="SAM" id="MobiDB-lite"/>
    </source>
</evidence>
<evidence type="ECO:0000256" key="1">
    <source>
        <dbReference type="ARBA" id="ARBA00000113"/>
    </source>
</evidence>
<name>A0AAV9GGW7_9PEZI</name>
<gene>
    <name evidence="8" type="ORF">QBC34DRAFT_469928</name>
</gene>
<evidence type="ECO:0000256" key="4">
    <source>
        <dbReference type="ARBA" id="ARBA00012125"/>
    </source>
</evidence>
<evidence type="ECO:0000313" key="9">
    <source>
        <dbReference type="Proteomes" id="UP001321760"/>
    </source>
</evidence>
<dbReference type="GO" id="GO:0008654">
    <property type="term" value="P:phospholipid biosynthetic process"/>
    <property type="evidence" value="ECO:0007669"/>
    <property type="project" value="InterPro"/>
</dbReference>
<reference evidence="8" key="2">
    <citation type="submission" date="2023-05" db="EMBL/GenBank/DDBJ databases">
        <authorList>
            <consortium name="Lawrence Berkeley National Laboratory"/>
            <person name="Steindorff A."/>
            <person name="Hensen N."/>
            <person name="Bonometti L."/>
            <person name="Westerberg I."/>
            <person name="Brannstrom I.O."/>
            <person name="Guillou S."/>
            <person name="Cros-Aarteil S."/>
            <person name="Calhoun S."/>
            <person name="Haridas S."/>
            <person name="Kuo A."/>
            <person name="Mondo S."/>
            <person name="Pangilinan J."/>
            <person name="Riley R."/>
            <person name="Labutti K."/>
            <person name="Andreopoulos B."/>
            <person name="Lipzen A."/>
            <person name="Chen C."/>
            <person name="Yanf M."/>
            <person name="Daum C."/>
            <person name="Ng V."/>
            <person name="Clum A."/>
            <person name="Ohm R."/>
            <person name="Martin F."/>
            <person name="Silar P."/>
            <person name="Natvig D."/>
            <person name="Lalanne C."/>
            <person name="Gautier V."/>
            <person name="Ament-Velasquez S.L."/>
            <person name="Kruys A."/>
            <person name="Hutchinson M.I."/>
            <person name="Powell A.J."/>
            <person name="Barry K."/>
            <person name="Miller A.N."/>
            <person name="Grigoriev I.V."/>
            <person name="Debuchy R."/>
            <person name="Gladieux P."/>
            <person name="Thoren M.H."/>
            <person name="Johannesson H."/>
        </authorList>
    </citation>
    <scope>NUCLEOTIDE SEQUENCE</scope>
    <source>
        <strain evidence="8">PSN243</strain>
    </source>
</reference>
<comment type="pathway">
    <text evidence="3">Polyol metabolism; myo-inositol biosynthesis; myo-inositol from D-glucose 6-phosphate: step 1/2.</text>
</comment>
<feature type="domain" description="Myo-inositol-1-phosphate synthase GAPDH-like" evidence="7">
    <location>
        <begin position="88"/>
        <end position="148"/>
    </location>
</feature>
<dbReference type="InterPro" id="IPR013021">
    <property type="entry name" value="Myo-inos-1-P_Synthase_GAPDH"/>
</dbReference>
<evidence type="ECO:0000259" key="7">
    <source>
        <dbReference type="Pfam" id="PF01658"/>
    </source>
</evidence>
<protein>
    <recommendedName>
        <fullName evidence="4">inositol-3-phosphate synthase</fullName>
        <ecNumber evidence="4">5.5.1.4</ecNumber>
    </recommendedName>
</protein>
<dbReference type="GO" id="GO:0006021">
    <property type="term" value="P:inositol biosynthetic process"/>
    <property type="evidence" value="ECO:0007669"/>
    <property type="project" value="UniProtKB-KW"/>
</dbReference>
<dbReference type="Pfam" id="PF01658">
    <property type="entry name" value="Inos-1-P_synth"/>
    <property type="match status" value="1"/>
</dbReference>
<evidence type="ECO:0000256" key="3">
    <source>
        <dbReference type="ARBA" id="ARBA00005117"/>
    </source>
</evidence>
<comment type="cofactor">
    <cofactor evidence="2">
        <name>NAD(+)</name>
        <dbReference type="ChEBI" id="CHEBI:57540"/>
    </cofactor>
</comment>
<keyword evidence="5" id="KW-0398">Inositol biosynthesis</keyword>
<comment type="catalytic activity">
    <reaction evidence="1">
        <text>D-glucose 6-phosphate = 1D-myo-inositol 3-phosphate</text>
        <dbReference type="Rhea" id="RHEA:10716"/>
        <dbReference type="ChEBI" id="CHEBI:58401"/>
        <dbReference type="ChEBI" id="CHEBI:61548"/>
        <dbReference type="EC" id="5.5.1.4"/>
    </reaction>
</comment>
<evidence type="ECO:0000256" key="2">
    <source>
        <dbReference type="ARBA" id="ARBA00001911"/>
    </source>
</evidence>
<dbReference type="SUPFAM" id="SSF55347">
    <property type="entry name" value="Glyceraldehyde-3-phosphate dehydrogenase-like, C-terminal domain"/>
    <property type="match status" value="1"/>
</dbReference>
<proteinExistence type="predicted"/>